<gene>
    <name evidence="1" type="ORF">HHI36_022712</name>
</gene>
<sequence>MQTSSKRQIIILAIQNDPTSVTRIIFRSVPNTARYKSTFDIMHLISHDSFDFVQIFHTVIRVIFKELTGTHSSTKYVTYDKRDTKNSTILLTSIFAKSKLFIHELVVQISK</sequence>
<dbReference type="Proteomes" id="UP001516400">
    <property type="component" value="Unassembled WGS sequence"/>
</dbReference>
<dbReference type="EMBL" id="JABFTP020000042">
    <property type="protein sequence ID" value="KAL3272229.1"/>
    <property type="molecule type" value="Genomic_DNA"/>
</dbReference>
<evidence type="ECO:0000313" key="2">
    <source>
        <dbReference type="Proteomes" id="UP001516400"/>
    </source>
</evidence>
<reference evidence="1 2" key="1">
    <citation type="journal article" date="2021" name="BMC Biol.">
        <title>Horizontally acquired antibacterial genes associated with adaptive radiation of ladybird beetles.</title>
        <authorList>
            <person name="Li H.S."/>
            <person name="Tang X.F."/>
            <person name="Huang Y.H."/>
            <person name="Xu Z.Y."/>
            <person name="Chen M.L."/>
            <person name="Du X.Y."/>
            <person name="Qiu B.Y."/>
            <person name="Chen P.T."/>
            <person name="Zhang W."/>
            <person name="Slipinski A."/>
            <person name="Escalona H.E."/>
            <person name="Waterhouse R.M."/>
            <person name="Zwick A."/>
            <person name="Pang H."/>
        </authorList>
    </citation>
    <scope>NUCLEOTIDE SEQUENCE [LARGE SCALE GENOMIC DNA]</scope>
    <source>
        <strain evidence="1">SYSU2018</strain>
    </source>
</reference>
<keyword evidence="2" id="KW-1185">Reference proteome</keyword>
<proteinExistence type="predicted"/>
<dbReference type="AlphaFoldDB" id="A0ABD2N0N7"/>
<accession>A0ABD2N0N7</accession>
<evidence type="ECO:0000313" key="1">
    <source>
        <dbReference type="EMBL" id="KAL3272229.1"/>
    </source>
</evidence>
<organism evidence="1 2">
    <name type="scientific">Cryptolaemus montrouzieri</name>
    <dbReference type="NCBI Taxonomy" id="559131"/>
    <lineage>
        <taxon>Eukaryota</taxon>
        <taxon>Metazoa</taxon>
        <taxon>Ecdysozoa</taxon>
        <taxon>Arthropoda</taxon>
        <taxon>Hexapoda</taxon>
        <taxon>Insecta</taxon>
        <taxon>Pterygota</taxon>
        <taxon>Neoptera</taxon>
        <taxon>Endopterygota</taxon>
        <taxon>Coleoptera</taxon>
        <taxon>Polyphaga</taxon>
        <taxon>Cucujiformia</taxon>
        <taxon>Coccinelloidea</taxon>
        <taxon>Coccinellidae</taxon>
        <taxon>Scymninae</taxon>
        <taxon>Scymnini</taxon>
        <taxon>Cryptolaemus</taxon>
    </lineage>
</organism>
<comment type="caution">
    <text evidence="1">The sequence shown here is derived from an EMBL/GenBank/DDBJ whole genome shotgun (WGS) entry which is preliminary data.</text>
</comment>
<name>A0ABD2N0N7_9CUCU</name>
<protein>
    <submittedName>
        <fullName evidence="1">Uncharacterized protein</fullName>
    </submittedName>
</protein>